<name>A0AAD2FR76_9STRA</name>
<accession>A0AAD2FR76</accession>
<dbReference type="GO" id="GO:0003993">
    <property type="term" value="F:acid phosphatase activity"/>
    <property type="evidence" value="ECO:0007669"/>
    <property type="project" value="TreeGrafter"/>
</dbReference>
<dbReference type="PANTHER" id="PTHR17901">
    <property type="entry name" value="MAGNESIUM-DEPENDENT PHOSPHATASE 1 MDP1"/>
    <property type="match status" value="1"/>
</dbReference>
<dbReference type="InterPro" id="IPR023214">
    <property type="entry name" value="HAD_sf"/>
</dbReference>
<protein>
    <recommendedName>
        <fullName evidence="3">Magnesium-dependent phosphatase-1</fullName>
    </recommendedName>
</protein>
<evidence type="ECO:0008006" key="3">
    <source>
        <dbReference type="Google" id="ProtNLM"/>
    </source>
</evidence>
<organism evidence="1 2">
    <name type="scientific">Cylindrotheca closterium</name>
    <dbReference type="NCBI Taxonomy" id="2856"/>
    <lineage>
        <taxon>Eukaryota</taxon>
        <taxon>Sar</taxon>
        <taxon>Stramenopiles</taxon>
        <taxon>Ochrophyta</taxon>
        <taxon>Bacillariophyta</taxon>
        <taxon>Bacillariophyceae</taxon>
        <taxon>Bacillariophycidae</taxon>
        <taxon>Bacillariales</taxon>
        <taxon>Bacillariaceae</taxon>
        <taxon>Cylindrotheca</taxon>
    </lineage>
</organism>
<dbReference type="Gene3D" id="3.40.50.1000">
    <property type="entry name" value="HAD superfamily/HAD-like"/>
    <property type="match status" value="1"/>
</dbReference>
<evidence type="ECO:0000313" key="1">
    <source>
        <dbReference type="EMBL" id="CAJ1950148.1"/>
    </source>
</evidence>
<evidence type="ECO:0000313" key="2">
    <source>
        <dbReference type="Proteomes" id="UP001295423"/>
    </source>
</evidence>
<comment type="caution">
    <text evidence="1">The sequence shown here is derived from an EMBL/GenBank/DDBJ whole genome shotgun (WGS) entry which is preliminary data.</text>
</comment>
<dbReference type="Proteomes" id="UP001295423">
    <property type="component" value="Unassembled WGS sequence"/>
</dbReference>
<dbReference type="AlphaFoldDB" id="A0AAD2FR76"/>
<keyword evidence="2" id="KW-1185">Reference proteome</keyword>
<sequence>MRTLLLRSATAIVTTSFLAIPITAFHRSHQLANNNSQTTTTPHNKNNNNISALKMSTPTSYPELVVYDMDACLWDQEMYTMSSLPSKKIMGDLNGRGEGVIGVMSGRDQISLHQGSLLSLQEHHDKKYPGMKIAMASSADTPFAEKVGRASLQMLEVVPGVTVWDLCMRDWNGQDVNQIGRQPPLSSNKAATHFPFLRKLTGVRYDRMLFFDDCNWGDHCGMVERGCKEEDSDVGPVTVRTPRGLGEKEWYQGLEKYAARIANDGT</sequence>
<dbReference type="PANTHER" id="PTHR17901:SF14">
    <property type="entry name" value="MAGNESIUM-DEPENDENT PHOSPHATASE 1"/>
    <property type="match status" value="1"/>
</dbReference>
<dbReference type="InterPro" id="IPR010036">
    <property type="entry name" value="MDP_1_eu_arc"/>
</dbReference>
<reference evidence="1" key="1">
    <citation type="submission" date="2023-08" db="EMBL/GenBank/DDBJ databases">
        <authorList>
            <person name="Audoor S."/>
            <person name="Bilcke G."/>
        </authorList>
    </citation>
    <scope>NUCLEOTIDE SEQUENCE</scope>
</reference>
<dbReference type="Pfam" id="PF12689">
    <property type="entry name" value="Acid_PPase"/>
    <property type="match status" value="1"/>
</dbReference>
<gene>
    <name evidence="1" type="ORF">CYCCA115_LOCUS12446</name>
</gene>
<proteinExistence type="predicted"/>
<dbReference type="EMBL" id="CAKOGP040001759">
    <property type="protein sequence ID" value="CAJ1950148.1"/>
    <property type="molecule type" value="Genomic_DNA"/>
</dbReference>